<evidence type="ECO:0000256" key="8">
    <source>
        <dbReference type="HAMAP-Rule" id="MF_00265"/>
    </source>
</evidence>
<name>A0A090DYA7_MESPL</name>
<evidence type="ECO:0000256" key="3">
    <source>
        <dbReference type="ARBA" id="ARBA00022722"/>
    </source>
</evidence>
<evidence type="ECO:0000313" key="10">
    <source>
        <dbReference type="EMBL" id="CDX22092.1"/>
    </source>
</evidence>
<keyword evidence="6 8" id="KW-0460">Magnesium</keyword>
<proteinExistence type="inferred from homology"/>
<dbReference type="AlphaFoldDB" id="A0A090DYA7"/>
<dbReference type="Gene3D" id="3.40.50.1010">
    <property type="entry name" value="5'-nuclease"/>
    <property type="match status" value="1"/>
</dbReference>
<feature type="binding site" evidence="8">
    <location>
        <position position="103"/>
    </location>
    <ligand>
        <name>Mg(2+)</name>
        <dbReference type="ChEBI" id="CHEBI:18420"/>
    </ligand>
</feature>
<dbReference type="Pfam" id="PF01850">
    <property type="entry name" value="PIN"/>
    <property type="match status" value="1"/>
</dbReference>
<keyword evidence="5 8" id="KW-0378">Hydrolase</keyword>
<evidence type="ECO:0000256" key="7">
    <source>
        <dbReference type="ARBA" id="ARBA00038093"/>
    </source>
</evidence>
<gene>
    <name evidence="8" type="primary">vapC</name>
    <name evidence="10" type="ORF">MPL3356_390136</name>
</gene>
<feature type="binding site" evidence="8">
    <location>
        <position position="5"/>
    </location>
    <ligand>
        <name>Mg(2+)</name>
        <dbReference type="ChEBI" id="CHEBI:18420"/>
    </ligand>
</feature>
<evidence type="ECO:0000256" key="2">
    <source>
        <dbReference type="ARBA" id="ARBA00022649"/>
    </source>
</evidence>
<dbReference type="InterPro" id="IPR022907">
    <property type="entry name" value="VapC_family"/>
</dbReference>
<dbReference type="GO" id="GO:0016787">
    <property type="term" value="F:hydrolase activity"/>
    <property type="evidence" value="ECO:0007669"/>
    <property type="project" value="UniProtKB-KW"/>
</dbReference>
<dbReference type="HAMAP" id="MF_00265">
    <property type="entry name" value="VapC_Nob1"/>
    <property type="match status" value="1"/>
</dbReference>
<comment type="cofactor">
    <cofactor evidence="1 8">
        <name>Mg(2+)</name>
        <dbReference type="ChEBI" id="CHEBI:18420"/>
    </cofactor>
</comment>
<dbReference type="PANTHER" id="PTHR33653">
    <property type="entry name" value="RIBONUCLEASE VAPC2"/>
    <property type="match status" value="1"/>
</dbReference>
<dbReference type="InterPro" id="IPR029060">
    <property type="entry name" value="PIN-like_dom_sf"/>
</dbReference>
<protein>
    <recommendedName>
        <fullName evidence="8">Ribonuclease VapC</fullName>
        <shortName evidence="8">RNase VapC</shortName>
        <ecNumber evidence="8">3.1.-.-</ecNumber>
    </recommendedName>
    <alternativeName>
        <fullName evidence="8">Toxin VapC</fullName>
    </alternativeName>
</protein>
<dbReference type="GO" id="GO:0090729">
    <property type="term" value="F:toxin activity"/>
    <property type="evidence" value="ECO:0007669"/>
    <property type="project" value="UniProtKB-KW"/>
</dbReference>
<reference evidence="11" key="1">
    <citation type="submission" date="2014-08" db="EMBL/GenBank/DDBJ databases">
        <authorList>
            <person name="Moulin L."/>
        </authorList>
    </citation>
    <scope>NUCLEOTIDE SEQUENCE [LARGE SCALE GENOMIC DNA]</scope>
</reference>
<keyword evidence="2 8" id="KW-1277">Toxin-antitoxin system</keyword>
<dbReference type="GO" id="GO:0000287">
    <property type="term" value="F:magnesium ion binding"/>
    <property type="evidence" value="ECO:0007669"/>
    <property type="project" value="UniProtKB-UniRule"/>
</dbReference>
<dbReference type="EMBL" id="CCMZ01000033">
    <property type="protein sequence ID" value="CDX22092.1"/>
    <property type="molecule type" value="Genomic_DNA"/>
</dbReference>
<keyword evidence="3 8" id="KW-0540">Nuclease</keyword>
<dbReference type="Proteomes" id="UP000045285">
    <property type="component" value="Unassembled WGS sequence"/>
</dbReference>
<evidence type="ECO:0000256" key="4">
    <source>
        <dbReference type="ARBA" id="ARBA00022723"/>
    </source>
</evidence>
<dbReference type="InterPro" id="IPR002716">
    <property type="entry name" value="PIN_dom"/>
</dbReference>
<sequence>MILLDTNVVSEVMRSQPNPAVLAWLDDQVAETLYLSSVTLAEVLFGIEAMPAGRRKNALAETFAGICTIFDQRMLVFDVEAARRYSSLAAKARAAGKGFPVPDGYIAAIAAAKGFQVASRDTAPFHAAGVSVINPWKPAA</sequence>
<evidence type="ECO:0000256" key="5">
    <source>
        <dbReference type="ARBA" id="ARBA00022801"/>
    </source>
</evidence>
<evidence type="ECO:0000313" key="11">
    <source>
        <dbReference type="Proteomes" id="UP000045285"/>
    </source>
</evidence>
<keyword evidence="11" id="KW-1185">Reference proteome</keyword>
<accession>A0A090DYA7</accession>
<feature type="domain" description="PIN" evidence="9">
    <location>
        <begin position="2"/>
        <end position="125"/>
    </location>
</feature>
<evidence type="ECO:0000256" key="1">
    <source>
        <dbReference type="ARBA" id="ARBA00001946"/>
    </source>
</evidence>
<comment type="function">
    <text evidence="8">Toxic component of a toxin-antitoxin (TA) system. An RNase.</text>
</comment>
<keyword evidence="8" id="KW-0800">Toxin</keyword>
<dbReference type="CDD" id="cd18731">
    <property type="entry name" value="PIN_NgFitB-like"/>
    <property type="match status" value="1"/>
</dbReference>
<evidence type="ECO:0000256" key="6">
    <source>
        <dbReference type="ARBA" id="ARBA00022842"/>
    </source>
</evidence>
<dbReference type="EC" id="3.1.-.-" evidence="8"/>
<evidence type="ECO:0000259" key="9">
    <source>
        <dbReference type="Pfam" id="PF01850"/>
    </source>
</evidence>
<organism evidence="10 11">
    <name type="scientific">Mesorhizobium plurifarium</name>
    <dbReference type="NCBI Taxonomy" id="69974"/>
    <lineage>
        <taxon>Bacteria</taxon>
        <taxon>Pseudomonadati</taxon>
        <taxon>Pseudomonadota</taxon>
        <taxon>Alphaproteobacteria</taxon>
        <taxon>Hyphomicrobiales</taxon>
        <taxon>Phyllobacteriaceae</taxon>
        <taxon>Mesorhizobium</taxon>
    </lineage>
</organism>
<comment type="similarity">
    <text evidence="7 8">Belongs to the PINc/VapC protein family.</text>
</comment>
<dbReference type="PANTHER" id="PTHR33653:SF1">
    <property type="entry name" value="RIBONUCLEASE VAPC2"/>
    <property type="match status" value="1"/>
</dbReference>
<dbReference type="GO" id="GO:0004540">
    <property type="term" value="F:RNA nuclease activity"/>
    <property type="evidence" value="ECO:0007669"/>
    <property type="project" value="InterPro"/>
</dbReference>
<dbReference type="InterPro" id="IPR050556">
    <property type="entry name" value="Type_II_TA_system_RNase"/>
</dbReference>
<dbReference type="SUPFAM" id="SSF88723">
    <property type="entry name" value="PIN domain-like"/>
    <property type="match status" value="1"/>
</dbReference>
<keyword evidence="4 8" id="KW-0479">Metal-binding</keyword>